<evidence type="ECO:0000313" key="2">
    <source>
        <dbReference type="EMBL" id="ADP77634.1"/>
    </source>
</evidence>
<evidence type="ECO:0008006" key="4">
    <source>
        <dbReference type="Google" id="ProtNLM"/>
    </source>
</evidence>
<dbReference type="STRING" id="523846.Mfer_0836"/>
<keyword evidence="1" id="KW-0812">Transmembrane</keyword>
<sequence length="83" mass="8926">MRADLVVLFGIVIVFLGMLLVIVGSILQYASVSKTGKSEVKTGGVVMIGPIPIIFGSDRQMAILGVVLAIILMILAYILFYRV</sequence>
<dbReference type="AlphaFoldDB" id="E3GZA2"/>
<dbReference type="KEGG" id="mfv:Mfer_0836"/>
<dbReference type="Proteomes" id="UP000002315">
    <property type="component" value="Chromosome"/>
</dbReference>
<reference evidence="2 3" key="1">
    <citation type="journal article" date="2010" name="Stand. Genomic Sci.">
        <title>Complete genome sequence of Methanothermus fervidus type strain (V24S).</title>
        <authorList>
            <person name="Anderson I."/>
            <person name="Djao O.D."/>
            <person name="Misra M."/>
            <person name="Chertkov O."/>
            <person name="Nolan M."/>
            <person name="Lucas S."/>
            <person name="Lapidus A."/>
            <person name="Del Rio T.G."/>
            <person name="Tice H."/>
            <person name="Cheng J.F."/>
            <person name="Tapia R."/>
            <person name="Han C."/>
            <person name="Goodwin L."/>
            <person name="Pitluck S."/>
            <person name="Liolios K."/>
            <person name="Ivanova N."/>
            <person name="Mavromatis K."/>
            <person name="Mikhailova N."/>
            <person name="Pati A."/>
            <person name="Brambilla E."/>
            <person name="Chen A."/>
            <person name="Palaniappan K."/>
            <person name="Land M."/>
            <person name="Hauser L."/>
            <person name="Chang Y.J."/>
            <person name="Jeffries C.D."/>
            <person name="Sikorski J."/>
            <person name="Spring S."/>
            <person name="Rohde M."/>
            <person name="Eichinger K."/>
            <person name="Huber H."/>
            <person name="Wirth R."/>
            <person name="Goker M."/>
            <person name="Detter J.C."/>
            <person name="Woyke T."/>
            <person name="Bristow J."/>
            <person name="Eisen J.A."/>
            <person name="Markowitz V."/>
            <person name="Hugenholtz P."/>
            <person name="Klenk H.P."/>
            <person name="Kyrpides N.C."/>
        </authorList>
    </citation>
    <scope>NUCLEOTIDE SEQUENCE [LARGE SCALE GENOMIC DNA]</scope>
    <source>
        <strain evidence="3">ATCC 43054 / DSM 2088 / JCM 10308 / V24 S</strain>
    </source>
</reference>
<feature type="transmembrane region" description="Helical" evidence="1">
    <location>
        <begin position="61"/>
        <end position="80"/>
    </location>
</feature>
<keyword evidence="3" id="KW-1185">Reference proteome</keyword>
<gene>
    <name evidence="2" type="ordered locus">Mfer_0836</name>
</gene>
<dbReference type="HOGENOM" id="CLU_149108_3_0_2"/>
<dbReference type="EMBL" id="CP002278">
    <property type="protein sequence ID" value="ADP77634.1"/>
    <property type="molecule type" value="Genomic_DNA"/>
</dbReference>
<name>E3GZA2_METFV</name>
<dbReference type="InterPro" id="IPR002849">
    <property type="entry name" value="DUF131"/>
</dbReference>
<organism evidence="2 3">
    <name type="scientific">Methanothermus fervidus (strain ATCC 43054 / DSM 2088 / JCM 10308 / V24 S)</name>
    <dbReference type="NCBI Taxonomy" id="523846"/>
    <lineage>
        <taxon>Archaea</taxon>
        <taxon>Methanobacteriati</taxon>
        <taxon>Methanobacteriota</taxon>
        <taxon>Methanomada group</taxon>
        <taxon>Methanobacteria</taxon>
        <taxon>Methanobacteriales</taxon>
        <taxon>Methanothermaceae</taxon>
        <taxon>Methanothermus</taxon>
    </lineage>
</organism>
<feature type="transmembrane region" description="Helical" evidence="1">
    <location>
        <begin position="6"/>
        <end position="27"/>
    </location>
</feature>
<keyword evidence="1" id="KW-0472">Membrane</keyword>
<protein>
    <recommendedName>
        <fullName evidence="4">TIGR00304 family protein</fullName>
    </recommendedName>
</protein>
<accession>E3GZA2</accession>
<dbReference type="NCBIfam" id="TIGR00304">
    <property type="entry name" value="TIGR00304 family membrane protein"/>
    <property type="match status" value="1"/>
</dbReference>
<dbReference type="Pfam" id="PF01998">
    <property type="entry name" value="DUF131"/>
    <property type="match status" value="1"/>
</dbReference>
<evidence type="ECO:0000256" key="1">
    <source>
        <dbReference type="SAM" id="Phobius"/>
    </source>
</evidence>
<keyword evidence="1" id="KW-1133">Transmembrane helix</keyword>
<proteinExistence type="predicted"/>
<evidence type="ECO:0000313" key="3">
    <source>
        <dbReference type="Proteomes" id="UP000002315"/>
    </source>
</evidence>